<comment type="subunit">
    <text evidence="6">Homodimer.</text>
</comment>
<feature type="binding site" evidence="6">
    <location>
        <begin position="15"/>
        <end position="17"/>
    </location>
    <ligand>
        <name>FMN</name>
        <dbReference type="ChEBI" id="CHEBI:58210"/>
    </ligand>
</feature>
<organism evidence="8 9">
    <name type="scientific">Alcaligenes xylosoxydans xylosoxydans</name>
    <name type="common">Achromobacter xylosoxidans</name>
    <dbReference type="NCBI Taxonomy" id="85698"/>
    <lineage>
        <taxon>Bacteria</taxon>
        <taxon>Pseudomonadati</taxon>
        <taxon>Pseudomonadota</taxon>
        <taxon>Betaproteobacteria</taxon>
        <taxon>Burkholderiales</taxon>
        <taxon>Alcaligenaceae</taxon>
        <taxon>Achromobacter</taxon>
    </lineage>
</organism>
<sequence length="210" mass="22542">MKTLVILSSILGDRSHSKQLADHMVARIKQADPAAAVTLRDIGAQPLPYFDGATAGALFTPADARSVEQQRIVERSDALVAELMQADRIVFAVPVYNFNLPAQFKTYLDHVARAGVTFRYTPEGVPEGLVKGKQVFVLTARGGKAEGTPADTMTPYLRQMLAFLGMNEVTFIAAEGMAMGEVAALEGVSLARQRIDALDLGRPQAALQAA</sequence>
<dbReference type="GO" id="GO:0010181">
    <property type="term" value="F:FMN binding"/>
    <property type="evidence" value="ECO:0007669"/>
    <property type="project" value="UniProtKB-UniRule"/>
</dbReference>
<evidence type="ECO:0000256" key="6">
    <source>
        <dbReference type="HAMAP-Rule" id="MF_01216"/>
    </source>
</evidence>
<dbReference type="GO" id="GO:0009055">
    <property type="term" value="F:electron transfer activity"/>
    <property type="evidence" value="ECO:0007669"/>
    <property type="project" value="UniProtKB-UniRule"/>
</dbReference>
<dbReference type="EC" id="1.7.1.17" evidence="6"/>
<gene>
    <name evidence="6" type="primary">azoR</name>
    <name evidence="8" type="ORF">AL504_14810</name>
</gene>
<dbReference type="HAMAP" id="MF_01216">
    <property type="entry name" value="Azoreductase_type1"/>
    <property type="match status" value="1"/>
</dbReference>
<comment type="caution">
    <text evidence="6">Lacks conserved residue(s) required for the propagation of feature annotation.</text>
</comment>
<dbReference type="RefSeq" id="WP_006392925.1">
    <property type="nucleotide sequence ID" value="NZ_CP014060.2"/>
</dbReference>
<protein>
    <recommendedName>
        <fullName evidence="6">FMN dependent NADH:quinone oxidoreductase</fullName>
        <ecNumber evidence="6">1.6.5.-</ecNumber>
    </recommendedName>
    <alternativeName>
        <fullName evidence="6">Azo-dye reductase</fullName>
    </alternativeName>
    <alternativeName>
        <fullName evidence="6">FMN-dependent NADH-azo compound oxidoreductase</fullName>
    </alternativeName>
    <alternativeName>
        <fullName evidence="6">FMN-dependent NADH-azoreductase</fullName>
        <ecNumber evidence="6">1.7.1.17</ecNumber>
    </alternativeName>
</protein>
<feature type="domain" description="Flavodoxin-like fold" evidence="7">
    <location>
        <begin position="1"/>
        <end position="197"/>
    </location>
</feature>
<dbReference type="SUPFAM" id="SSF52218">
    <property type="entry name" value="Flavoproteins"/>
    <property type="match status" value="1"/>
</dbReference>
<comment type="function">
    <text evidence="6">Quinone reductase that provides resistance to thiol-specific stress caused by electrophilic quinones.</text>
</comment>
<dbReference type="InterPro" id="IPR023048">
    <property type="entry name" value="NADH:quinone_OxRdtase_FMN_depd"/>
</dbReference>
<evidence type="ECO:0000256" key="2">
    <source>
        <dbReference type="ARBA" id="ARBA00022643"/>
    </source>
</evidence>
<dbReference type="InterPro" id="IPR003680">
    <property type="entry name" value="Flavodoxin_fold"/>
</dbReference>
<evidence type="ECO:0000256" key="3">
    <source>
        <dbReference type="ARBA" id="ARBA00023002"/>
    </source>
</evidence>
<keyword evidence="1 6" id="KW-0285">Flavoprotein</keyword>
<evidence type="ECO:0000256" key="1">
    <source>
        <dbReference type="ARBA" id="ARBA00022630"/>
    </source>
</evidence>
<dbReference type="EC" id="1.6.5.-" evidence="6"/>
<comment type="cofactor">
    <cofactor evidence="6">
        <name>FMN</name>
        <dbReference type="ChEBI" id="CHEBI:58210"/>
    </cofactor>
    <text evidence="6">Binds 1 FMN per subunit.</text>
</comment>
<comment type="function">
    <text evidence="6">Also exhibits azoreductase activity. Catalyzes the reductive cleavage of the azo bond in aromatic azo compounds to the corresponding amines.</text>
</comment>
<dbReference type="GO" id="GO:0016652">
    <property type="term" value="F:oxidoreductase activity, acting on NAD(P)H as acceptor"/>
    <property type="evidence" value="ECO:0007669"/>
    <property type="project" value="UniProtKB-UniRule"/>
</dbReference>
<reference evidence="9" key="1">
    <citation type="submission" date="2015-12" db="EMBL/GenBank/DDBJ databases">
        <title>FDA dAtabase for Regulatory Grade micrObial Sequences (FDA-ARGOS): Supporting development and validation of Infectious Disease Dx tests.</title>
        <authorList>
            <person name="Case J."/>
            <person name="Tallon L."/>
            <person name="Sadzewicz L."/>
            <person name="Sengamalay N."/>
            <person name="Ott S."/>
            <person name="Godinez A."/>
            <person name="Nagaraj S."/>
            <person name="Nadendla S."/>
            <person name="Sichtig H."/>
        </authorList>
    </citation>
    <scope>NUCLEOTIDE SEQUENCE [LARGE SCALE GENOMIC DNA]</scope>
    <source>
        <strain evidence="9">FDAARGOS_147</strain>
    </source>
</reference>
<evidence type="ECO:0000313" key="9">
    <source>
        <dbReference type="Proteomes" id="UP000060602"/>
    </source>
</evidence>
<dbReference type="PANTHER" id="PTHR43741:SF2">
    <property type="entry name" value="FMN-DEPENDENT NADH:QUINONE OXIDOREDUCTASE"/>
    <property type="match status" value="1"/>
</dbReference>
<accession>A0A0X8NZI9</accession>
<evidence type="ECO:0000256" key="5">
    <source>
        <dbReference type="ARBA" id="ARBA00048542"/>
    </source>
</evidence>
<evidence type="ECO:0000313" key="8">
    <source>
        <dbReference type="EMBL" id="AMG37166.1"/>
    </source>
</evidence>
<comment type="similarity">
    <text evidence="6">Belongs to the azoreductase type 1 family.</text>
</comment>
<dbReference type="GO" id="GO:0016655">
    <property type="term" value="F:oxidoreductase activity, acting on NAD(P)H, quinone or similar compound as acceptor"/>
    <property type="evidence" value="ECO:0007669"/>
    <property type="project" value="InterPro"/>
</dbReference>
<keyword evidence="3 6" id="KW-0560">Oxidoreductase</keyword>
<comment type="catalytic activity">
    <reaction evidence="6">
        <text>2 a quinone + NADH + H(+) = 2 a 1,4-benzosemiquinone + NAD(+)</text>
        <dbReference type="Rhea" id="RHEA:65952"/>
        <dbReference type="ChEBI" id="CHEBI:15378"/>
        <dbReference type="ChEBI" id="CHEBI:57540"/>
        <dbReference type="ChEBI" id="CHEBI:57945"/>
        <dbReference type="ChEBI" id="CHEBI:132124"/>
        <dbReference type="ChEBI" id="CHEBI:134225"/>
    </reaction>
</comment>
<dbReference type="AlphaFoldDB" id="A0A0X8NZI9"/>
<dbReference type="Gene3D" id="3.40.50.360">
    <property type="match status" value="1"/>
</dbReference>
<comment type="catalytic activity">
    <reaction evidence="5">
        <text>N,N-dimethyl-1,4-phenylenediamine + anthranilate + 2 NAD(+) = 2-(4-dimethylaminophenyl)diazenylbenzoate + 2 NADH + 2 H(+)</text>
        <dbReference type="Rhea" id="RHEA:55872"/>
        <dbReference type="ChEBI" id="CHEBI:15378"/>
        <dbReference type="ChEBI" id="CHEBI:15783"/>
        <dbReference type="ChEBI" id="CHEBI:16567"/>
        <dbReference type="ChEBI" id="CHEBI:57540"/>
        <dbReference type="ChEBI" id="CHEBI:57945"/>
        <dbReference type="ChEBI" id="CHEBI:71579"/>
        <dbReference type="EC" id="1.7.1.17"/>
    </reaction>
    <physiologicalReaction direction="right-to-left" evidence="5">
        <dbReference type="Rhea" id="RHEA:55874"/>
    </physiologicalReaction>
</comment>
<evidence type="ECO:0000259" key="7">
    <source>
        <dbReference type="Pfam" id="PF02525"/>
    </source>
</evidence>
<evidence type="ECO:0000256" key="4">
    <source>
        <dbReference type="ARBA" id="ARBA00023027"/>
    </source>
</evidence>
<dbReference type="EMBL" id="CP014060">
    <property type="protein sequence ID" value="AMG37166.1"/>
    <property type="molecule type" value="Genomic_DNA"/>
</dbReference>
<proteinExistence type="inferred from homology"/>
<dbReference type="Pfam" id="PF02525">
    <property type="entry name" value="Flavodoxin_2"/>
    <property type="match status" value="1"/>
</dbReference>
<dbReference type="InterPro" id="IPR029039">
    <property type="entry name" value="Flavoprotein-like_sf"/>
</dbReference>
<keyword evidence="2 6" id="KW-0288">FMN</keyword>
<name>A0A0X8NZI9_ALCXX</name>
<keyword evidence="4 6" id="KW-0520">NAD</keyword>
<dbReference type="Proteomes" id="UP000060602">
    <property type="component" value="Chromosome"/>
</dbReference>
<feature type="binding site" evidence="6">
    <location>
        <position position="9"/>
    </location>
    <ligand>
        <name>FMN</name>
        <dbReference type="ChEBI" id="CHEBI:58210"/>
    </ligand>
</feature>
<dbReference type="PANTHER" id="PTHR43741">
    <property type="entry name" value="FMN-DEPENDENT NADH-AZOREDUCTASE 1"/>
    <property type="match status" value="1"/>
</dbReference>
<dbReference type="InterPro" id="IPR050104">
    <property type="entry name" value="FMN-dep_NADH:Q_OxRdtase_AzoR1"/>
</dbReference>